<proteinExistence type="predicted"/>
<evidence type="ECO:0000313" key="3">
    <source>
        <dbReference type="EMBL" id="AEW95059.1"/>
    </source>
</evidence>
<keyword evidence="1" id="KW-0732">Signal</keyword>
<dbReference type="KEGG" id="scy:SCATT_26880"/>
<protein>
    <recommendedName>
        <fullName evidence="2">DUF1023 domain-containing protein</fullName>
    </recommendedName>
</protein>
<gene>
    <name evidence="3" type="ordered locus">SCATT_26880</name>
</gene>
<dbReference type="Pfam" id="PF06259">
    <property type="entry name" value="Abhydrolase_8"/>
    <property type="match status" value="1"/>
</dbReference>
<accession>F8K3E3</accession>
<dbReference type="PATRIC" id="fig|1003195.11.peg.4197"/>
<dbReference type="HOGENOM" id="CLU_025057_0_1_11"/>
<keyword evidence="4" id="KW-1185">Reference proteome</keyword>
<dbReference type="SUPFAM" id="SSF53474">
    <property type="entry name" value="alpha/beta-Hydrolases"/>
    <property type="match status" value="1"/>
</dbReference>
<dbReference type="Proteomes" id="UP000007842">
    <property type="component" value="Chromosome"/>
</dbReference>
<dbReference type="OrthoDB" id="5170249at2"/>
<evidence type="ECO:0000259" key="2">
    <source>
        <dbReference type="Pfam" id="PF06259"/>
    </source>
</evidence>
<evidence type="ECO:0000313" key="4">
    <source>
        <dbReference type="Proteomes" id="UP000007842"/>
    </source>
</evidence>
<feature type="signal peptide" evidence="1">
    <location>
        <begin position="1"/>
        <end position="26"/>
    </location>
</feature>
<dbReference type="Gene3D" id="3.40.50.1820">
    <property type="entry name" value="alpha/beta hydrolase"/>
    <property type="match status" value="1"/>
</dbReference>
<dbReference type="STRING" id="1003195.SCATT_26880"/>
<dbReference type="ESTHER" id="stren-f8k3e3">
    <property type="family name" value="Duf_1023"/>
</dbReference>
<dbReference type="KEGG" id="sct:SCAT_2705"/>
<accession>G8X2E3</accession>
<feature type="chain" id="PRO_5039420006" description="DUF1023 domain-containing protein" evidence="1">
    <location>
        <begin position="27"/>
        <end position="332"/>
    </location>
</feature>
<dbReference type="EMBL" id="CP003219">
    <property type="protein sequence ID" value="AEW95059.1"/>
    <property type="molecule type" value="Genomic_DNA"/>
</dbReference>
<name>F8K3E3_STREN</name>
<dbReference type="InterPro" id="IPR029058">
    <property type="entry name" value="AB_hydrolase_fold"/>
</dbReference>
<dbReference type="RefSeq" id="WP_014143442.1">
    <property type="nucleotide sequence ID" value="NC_016111.1"/>
</dbReference>
<feature type="domain" description="DUF1023" evidence="2">
    <location>
        <begin position="93"/>
        <end position="272"/>
    </location>
</feature>
<reference evidence="4" key="1">
    <citation type="submission" date="2011-12" db="EMBL/GenBank/DDBJ databases">
        <title>Complete genome sequence of Streptomyces cattleya strain DSM 46488.</title>
        <authorList>
            <person name="Ou H.-Y."/>
            <person name="Li P."/>
            <person name="Zhao C."/>
            <person name="O'Hagan D."/>
            <person name="Deng Z."/>
        </authorList>
    </citation>
    <scope>NUCLEOTIDE SEQUENCE [LARGE SCALE GENOMIC DNA]</scope>
    <source>
        <strain evidence="4">ATCC 35852 / DSM 46488 / JCM 4925 / NBRC 14057 / NRRL 8057</strain>
    </source>
</reference>
<dbReference type="eggNOG" id="COG1073">
    <property type="taxonomic scope" value="Bacteria"/>
</dbReference>
<sequence>MGAKRRLRHGLLMVAAAGTIVASVTAAARAGVPGTPVPPRLPAVSAETLQARYAANHRYIVRAERAARRMDDTGRAHALAGLAAPGRNFLTFDATGDGQAVEVLGDLAHADRVAVVVPGSDTTIDTFDELGSRYASLDGGAGALYARTRALDPHARVAVVAWYGYRAPRTMSRDVATDDRAREGGRRLDGFLGEVRRTDPGARVTLLCHSYGTVVCGSALRTMDAADKAAVSGVAVFGSPGMGVRSAAELGLRAPLWVGRGTRDWIARVPHTSLDVLGERIGFGTDPTSPRFGARTLPTGDAQHSDYLRPGGLSLRNLALITLGRDAAVSRG</sequence>
<dbReference type="InterPro" id="IPR010427">
    <property type="entry name" value="DUF1023"/>
</dbReference>
<organism evidence="3 4">
    <name type="scientific">Streptantibioticus cattleyicolor (strain ATCC 35852 / DSM 46488 / JCM 4925 / NBRC 14057 / NRRL 8057)</name>
    <name type="common">Streptomyces cattleya</name>
    <dbReference type="NCBI Taxonomy" id="1003195"/>
    <lineage>
        <taxon>Bacteria</taxon>
        <taxon>Bacillati</taxon>
        <taxon>Actinomycetota</taxon>
        <taxon>Actinomycetes</taxon>
        <taxon>Kitasatosporales</taxon>
        <taxon>Streptomycetaceae</taxon>
        <taxon>Streptantibioticus</taxon>
    </lineage>
</organism>
<dbReference type="AlphaFoldDB" id="F8K3E3"/>
<evidence type="ECO:0000256" key="1">
    <source>
        <dbReference type="SAM" id="SignalP"/>
    </source>
</evidence>